<name>A0ABQ9EMH6_TEGGR</name>
<organism evidence="3 4">
    <name type="scientific">Tegillarca granosa</name>
    <name type="common">Malaysian cockle</name>
    <name type="synonym">Anadara granosa</name>
    <dbReference type="NCBI Taxonomy" id="220873"/>
    <lineage>
        <taxon>Eukaryota</taxon>
        <taxon>Metazoa</taxon>
        <taxon>Spiralia</taxon>
        <taxon>Lophotrochozoa</taxon>
        <taxon>Mollusca</taxon>
        <taxon>Bivalvia</taxon>
        <taxon>Autobranchia</taxon>
        <taxon>Pteriomorphia</taxon>
        <taxon>Arcoida</taxon>
        <taxon>Arcoidea</taxon>
        <taxon>Arcidae</taxon>
        <taxon>Tegillarca</taxon>
    </lineage>
</organism>
<feature type="domain" description="Alpha-ketoglutarate-dependent dioxygenase AlkB-like" evidence="2">
    <location>
        <begin position="135"/>
        <end position="273"/>
    </location>
</feature>
<dbReference type="Pfam" id="PF13532">
    <property type="entry name" value="2OG-FeII_Oxy_2"/>
    <property type="match status" value="1"/>
</dbReference>
<dbReference type="Gene3D" id="2.60.120.590">
    <property type="entry name" value="Alpha-ketoglutarate-dependent dioxygenase AlkB-like"/>
    <property type="match status" value="1"/>
</dbReference>
<comment type="cofactor">
    <cofactor evidence="1">
        <name>Fe(2+)</name>
        <dbReference type="ChEBI" id="CHEBI:29033"/>
    </cofactor>
</comment>
<dbReference type="PANTHER" id="PTHR21052:SF0">
    <property type="entry name" value="ALPHA-KETOGLUTARATE-DEPENDENT DIOXYGENASE ALKB HOMOLOG 7, MITOCHONDRIAL"/>
    <property type="match status" value="1"/>
</dbReference>
<dbReference type="InterPro" id="IPR037151">
    <property type="entry name" value="AlkB-like_sf"/>
</dbReference>
<dbReference type="EMBL" id="JARBDR010000813">
    <property type="protein sequence ID" value="KAJ8306472.1"/>
    <property type="molecule type" value="Genomic_DNA"/>
</dbReference>
<evidence type="ECO:0000313" key="4">
    <source>
        <dbReference type="Proteomes" id="UP001217089"/>
    </source>
</evidence>
<protein>
    <recommendedName>
        <fullName evidence="2">Alpha-ketoglutarate-dependent dioxygenase AlkB-like domain-containing protein</fullName>
    </recommendedName>
</protein>
<reference evidence="3 4" key="1">
    <citation type="submission" date="2022-12" db="EMBL/GenBank/DDBJ databases">
        <title>Chromosome-level genome of Tegillarca granosa.</title>
        <authorList>
            <person name="Kim J."/>
        </authorList>
    </citation>
    <scope>NUCLEOTIDE SEQUENCE [LARGE SCALE GENOMIC DNA]</scope>
    <source>
        <strain evidence="3">Teg-2019</strain>
        <tissue evidence="3">Adductor muscle</tissue>
    </source>
</reference>
<evidence type="ECO:0000259" key="2">
    <source>
        <dbReference type="Pfam" id="PF13532"/>
    </source>
</evidence>
<dbReference type="InterPro" id="IPR032870">
    <property type="entry name" value="ALKBH7-like"/>
</dbReference>
<dbReference type="SUPFAM" id="SSF51197">
    <property type="entry name" value="Clavaminate synthase-like"/>
    <property type="match status" value="1"/>
</dbReference>
<comment type="caution">
    <text evidence="3">The sequence shown here is derived from an EMBL/GenBank/DDBJ whole genome shotgun (WGS) entry which is preliminary data.</text>
</comment>
<accession>A0ABQ9EMH6</accession>
<evidence type="ECO:0000313" key="3">
    <source>
        <dbReference type="EMBL" id="KAJ8306472.1"/>
    </source>
</evidence>
<sequence>MMQSTSAILCSQTKLLRYTRSIFTCIPCACSTNEPKNRSFQSHDRGFNYITNNKVCQFVKLRHHQIKFYSSDSLLKEHKESENTKSYLLSSDPVTYNELSRNFVVYENFVTEEEEESLMEEIQSFVKRLRYEYDHWDNAIHGYREVERRNWSEKNQPVLQRVRDVAFPKGVQQLAHVHVLDLDKAGYIKPHIDAVRFCGNIIAGMSLLSSSVMRLVHNQNKQRFSDILLQRRSLYIMKDAARFDYTHEVLGEKDSIFDGKVVPRDRRVSIIFRNEPDPNNSDNK</sequence>
<dbReference type="PANTHER" id="PTHR21052">
    <property type="entry name" value="SPERMATOGENESIS ASSOCIATED 11-RELATED"/>
    <property type="match status" value="1"/>
</dbReference>
<proteinExistence type="predicted"/>
<dbReference type="Proteomes" id="UP001217089">
    <property type="component" value="Unassembled WGS sequence"/>
</dbReference>
<keyword evidence="4" id="KW-1185">Reference proteome</keyword>
<dbReference type="InterPro" id="IPR027450">
    <property type="entry name" value="AlkB-like"/>
</dbReference>
<evidence type="ECO:0000256" key="1">
    <source>
        <dbReference type="ARBA" id="ARBA00001954"/>
    </source>
</evidence>
<gene>
    <name evidence="3" type="ORF">KUTeg_017017</name>
</gene>